<name>X1GYA0_9ZZZZ</name>
<dbReference type="AlphaFoldDB" id="X1GYA0"/>
<dbReference type="EMBL" id="BARU01008992">
    <property type="protein sequence ID" value="GAH46584.1"/>
    <property type="molecule type" value="Genomic_DNA"/>
</dbReference>
<organism evidence="1">
    <name type="scientific">marine sediment metagenome</name>
    <dbReference type="NCBI Taxonomy" id="412755"/>
    <lineage>
        <taxon>unclassified sequences</taxon>
        <taxon>metagenomes</taxon>
        <taxon>ecological metagenomes</taxon>
    </lineage>
</organism>
<protein>
    <submittedName>
        <fullName evidence="1">Uncharacterized protein</fullName>
    </submittedName>
</protein>
<evidence type="ECO:0000313" key="1">
    <source>
        <dbReference type="EMBL" id="GAH46584.1"/>
    </source>
</evidence>
<reference evidence="1" key="1">
    <citation type="journal article" date="2014" name="Front. Microbiol.">
        <title>High frequency of phylogenetically diverse reductive dehalogenase-homologous genes in deep subseafloor sedimentary metagenomes.</title>
        <authorList>
            <person name="Kawai M."/>
            <person name="Futagami T."/>
            <person name="Toyoda A."/>
            <person name="Takaki Y."/>
            <person name="Nishi S."/>
            <person name="Hori S."/>
            <person name="Arai W."/>
            <person name="Tsubouchi T."/>
            <person name="Morono Y."/>
            <person name="Uchiyama I."/>
            <person name="Ito T."/>
            <person name="Fujiyama A."/>
            <person name="Inagaki F."/>
            <person name="Takami H."/>
        </authorList>
    </citation>
    <scope>NUCLEOTIDE SEQUENCE</scope>
    <source>
        <strain evidence="1">Expedition CK06-06</strain>
    </source>
</reference>
<accession>X1GYA0</accession>
<feature type="non-terminal residue" evidence="1">
    <location>
        <position position="1"/>
    </location>
</feature>
<gene>
    <name evidence="1" type="ORF">S03H2_17431</name>
</gene>
<sequence>LWKDFVRIVKASYMDVQIRSFALINAEMSITIKSMGKPIIWFAE</sequence>
<comment type="caution">
    <text evidence="1">The sequence shown here is derived from an EMBL/GenBank/DDBJ whole genome shotgun (WGS) entry which is preliminary data.</text>
</comment>
<proteinExistence type="predicted"/>